<comment type="cofactor">
    <cofactor evidence="1">
        <name>pyridoxal 5'-phosphate</name>
        <dbReference type="ChEBI" id="CHEBI:597326"/>
    </cofactor>
</comment>
<dbReference type="Gene3D" id="3.40.640.10">
    <property type="entry name" value="Type I PLP-dependent aspartate aminotransferase-like (Major domain)"/>
    <property type="match status" value="1"/>
</dbReference>
<gene>
    <name evidence="7" type="ORF">Q9R02_10745</name>
</gene>
<evidence type="ECO:0000256" key="1">
    <source>
        <dbReference type="ARBA" id="ARBA00001933"/>
    </source>
</evidence>
<evidence type="ECO:0000256" key="4">
    <source>
        <dbReference type="ARBA" id="ARBA00023239"/>
    </source>
</evidence>
<dbReference type="EC" id="4.4.1.13" evidence="2"/>
<organism evidence="7 8">
    <name type="scientific">Arthrobacter horti</name>
    <dbReference type="NCBI Taxonomy" id="3068273"/>
    <lineage>
        <taxon>Bacteria</taxon>
        <taxon>Bacillati</taxon>
        <taxon>Actinomycetota</taxon>
        <taxon>Actinomycetes</taxon>
        <taxon>Micrococcales</taxon>
        <taxon>Micrococcaceae</taxon>
        <taxon>Arthrobacter</taxon>
    </lineage>
</organism>
<evidence type="ECO:0000256" key="5">
    <source>
        <dbReference type="ARBA" id="ARBA00037974"/>
    </source>
</evidence>
<sequence length="390" mass="41091">MSAAQEAGSPEQRHPLLSLDTAALSRRRSVKWRAYPPDVLPLWVAEMDAAPPACVLDELRAVVDAGDLGYAWSEPYEQAVAAYAADVWGVPVAREQVRTFANVVAGLTEILRGGVQGEVMMSTPVYGPLAQSAVEAGRTVRPVPLGADWRLDLTAIEDAFADATARSAGCVYVLCNPHNPTGVAHTRAELEALAALAARFGVQVISDEVHSPMALAGATHVPYLEVAAGSDAVILFSASKAWNLAGAKIAAAIAATGGVSTLERLPLSLSRGASQLGVLAQVSALNDGREWLLGLREDLSVARDRLLEAVATHLPEARIVRPEASFLAWIDCRPLGLGPDPAAHFLEHARVALSGGLEFVAGGEGFVRLNFGTHPDLVEEAVRRMAGSLS</sequence>
<evidence type="ECO:0000256" key="3">
    <source>
        <dbReference type="ARBA" id="ARBA00022898"/>
    </source>
</evidence>
<comment type="similarity">
    <text evidence="5">Belongs to the class-II pyridoxal-phosphate-dependent aminotransferase family. MalY/PatB cystathionine beta-lyase subfamily.</text>
</comment>
<dbReference type="CDD" id="cd00609">
    <property type="entry name" value="AAT_like"/>
    <property type="match status" value="1"/>
</dbReference>
<keyword evidence="7" id="KW-0808">Transferase</keyword>
<evidence type="ECO:0000313" key="7">
    <source>
        <dbReference type="EMBL" id="MDP5227632.1"/>
    </source>
</evidence>
<dbReference type="InterPro" id="IPR015424">
    <property type="entry name" value="PyrdxlP-dep_Trfase"/>
</dbReference>
<dbReference type="Gene3D" id="3.90.1150.10">
    <property type="entry name" value="Aspartate Aminotransferase, domain 1"/>
    <property type="match status" value="1"/>
</dbReference>
<proteinExistence type="inferred from homology"/>
<keyword evidence="4" id="KW-0456">Lyase</keyword>
<dbReference type="RefSeq" id="WP_305996683.1">
    <property type="nucleotide sequence ID" value="NZ_JAVALS010000006.1"/>
</dbReference>
<name>A0ABT9IQK6_9MICC</name>
<dbReference type="SUPFAM" id="SSF53383">
    <property type="entry name" value="PLP-dependent transferases"/>
    <property type="match status" value="1"/>
</dbReference>
<dbReference type="PANTHER" id="PTHR43525:SF2">
    <property type="entry name" value="CYSTATHIONINE BETA-LYASE-RELATED"/>
    <property type="match status" value="1"/>
</dbReference>
<keyword evidence="7" id="KW-0032">Aminotransferase</keyword>
<accession>A0ABT9IQK6</accession>
<dbReference type="Pfam" id="PF00155">
    <property type="entry name" value="Aminotran_1_2"/>
    <property type="match status" value="1"/>
</dbReference>
<dbReference type="InterPro" id="IPR015422">
    <property type="entry name" value="PyrdxlP-dep_Trfase_small"/>
</dbReference>
<dbReference type="Proteomes" id="UP001232725">
    <property type="component" value="Unassembled WGS sequence"/>
</dbReference>
<reference evidence="7 8" key="1">
    <citation type="submission" date="2023-08" db="EMBL/GenBank/DDBJ databases">
        <title>Arthrobacter horti sp. nov., isolated from forest soil.</title>
        <authorList>
            <person name="Park M."/>
        </authorList>
    </citation>
    <scope>NUCLEOTIDE SEQUENCE [LARGE SCALE GENOMIC DNA]</scope>
    <source>
        <strain evidence="7 8">YJM1</strain>
    </source>
</reference>
<dbReference type="InterPro" id="IPR015421">
    <property type="entry name" value="PyrdxlP-dep_Trfase_major"/>
</dbReference>
<protein>
    <recommendedName>
        <fullName evidence="2">cysteine-S-conjugate beta-lyase</fullName>
        <ecNumber evidence="2">4.4.1.13</ecNumber>
    </recommendedName>
</protein>
<dbReference type="InterPro" id="IPR004839">
    <property type="entry name" value="Aminotransferase_I/II_large"/>
</dbReference>
<dbReference type="PANTHER" id="PTHR43525">
    <property type="entry name" value="PROTEIN MALY"/>
    <property type="match status" value="1"/>
</dbReference>
<comment type="caution">
    <text evidence="7">The sequence shown here is derived from an EMBL/GenBank/DDBJ whole genome shotgun (WGS) entry which is preliminary data.</text>
</comment>
<dbReference type="InterPro" id="IPR051798">
    <property type="entry name" value="Class-II_PLP-Dep_Aminotrans"/>
</dbReference>
<dbReference type="GO" id="GO:0008483">
    <property type="term" value="F:transaminase activity"/>
    <property type="evidence" value="ECO:0007669"/>
    <property type="project" value="UniProtKB-KW"/>
</dbReference>
<evidence type="ECO:0000259" key="6">
    <source>
        <dbReference type="Pfam" id="PF00155"/>
    </source>
</evidence>
<evidence type="ECO:0000313" key="8">
    <source>
        <dbReference type="Proteomes" id="UP001232725"/>
    </source>
</evidence>
<keyword evidence="8" id="KW-1185">Reference proteome</keyword>
<evidence type="ECO:0000256" key="2">
    <source>
        <dbReference type="ARBA" id="ARBA00012224"/>
    </source>
</evidence>
<dbReference type="EMBL" id="JAVALS010000006">
    <property type="protein sequence ID" value="MDP5227632.1"/>
    <property type="molecule type" value="Genomic_DNA"/>
</dbReference>
<feature type="domain" description="Aminotransferase class I/classII large" evidence="6">
    <location>
        <begin position="76"/>
        <end position="384"/>
    </location>
</feature>
<keyword evidence="3" id="KW-0663">Pyridoxal phosphate</keyword>